<dbReference type="GO" id="GO:0005524">
    <property type="term" value="F:ATP binding"/>
    <property type="evidence" value="ECO:0007669"/>
    <property type="project" value="UniProtKB-KW"/>
</dbReference>
<dbReference type="PRINTS" id="PR01652">
    <property type="entry name" value="SHAPEPROTEIN"/>
</dbReference>
<gene>
    <name evidence="6" type="primary">mreB</name>
    <name evidence="7" type="ORF">JCM31447_316800</name>
</gene>
<accession>A0A4P2VLW0</accession>
<dbReference type="InterPro" id="IPR056546">
    <property type="entry name" value="MreB_MamK-like"/>
</dbReference>
<dbReference type="HAMAP" id="MF_02207">
    <property type="entry name" value="MreB"/>
    <property type="match status" value="1"/>
</dbReference>
<feature type="binding site" evidence="6">
    <location>
        <begin position="216"/>
        <end position="219"/>
    </location>
    <ligand>
        <name>ATP</name>
        <dbReference type="ChEBI" id="CHEBI:30616"/>
    </ligand>
</feature>
<dbReference type="InterPro" id="IPR004753">
    <property type="entry name" value="MreB"/>
</dbReference>
<sequence length="347" mass="38190">MFNFFISKKIIYDTFIDLGTANTLIYKKGLGTLINEPSIIAYDKRNGEKQIAVGKQALHMQGKAPSFIEVKTPLADGMVHDISLAQTLVKELLRGGKSFIKDTFIQRRGIIISVPSDSTKIEKSAFFEVARAVGSGEILLVEEPLAAAVGAGLDVWNPEGKLVVDVGCGITESVLISMGETVNFKSIRKGGESCSQEIIQYFRNHYDFLISKSTAEILKQQTSIQNLKKSHKTKIPGFSLRTKLPSTLEFDYLEIAKILLIFANQILNLVEETLENSPPELVGDLYHTGILLTGGGTLIDGLSEYLQFKLNIPVIESSEPLNGVVFGNLKISEIQHLFPALKALKDF</sequence>
<dbReference type="OrthoDB" id="5289140at2"/>
<dbReference type="SUPFAM" id="SSF53067">
    <property type="entry name" value="Actin-like ATPase domain"/>
    <property type="match status" value="2"/>
</dbReference>
<evidence type="ECO:0000256" key="3">
    <source>
        <dbReference type="ARBA" id="ARBA00022840"/>
    </source>
</evidence>
<dbReference type="GO" id="GO:0008360">
    <property type="term" value="P:regulation of cell shape"/>
    <property type="evidence" value="ECO:0007669"/>
    <property type="project" value="UniProtKB-UniRule"/>
</dbReference>
<dbReference type="KEGG" id="sbf:JCM31447_316800"/>
<evidence type="ECO:0000256" key="4">
    <source>
        <dbReference type="ARBA" id="ARBA00022960"/>
    </source>
</evidence>
<evidence type="ECO:0000313" key="8">
    <source>
        <dbReference type="Proteomes" id="UP000291236"/>
    </source>
</evidence>
<proteinExistence type="inferred from homology"/>
<name>A0A4P2VLW0_FLUSA</name>
<keyword evidence="8" id="KW-1185">Reference proteome</keyword>
<reference evidence="7 8" key="1">
    <citation type="submission" date="2018-12" db="EMBL/GenBank/DDBJ databases">
        <title>Rubrispira sanarue gen. nov., sp., nov., a member of the order Silvanigrellales, isolated from a brackish lake in Hamamatsu Japan.</title>
        <authorList>
            <person name="Maejima Y."/>
            <person name="Iino T."/>
            <person name="Muraguchi Y."/>
            <person name="Fukuda K."/>
            <person name="Nojiri H."/>
            <person name="Ohkuma M."/>
            <person name="Moriuchi R."/>
            <person name="Dohra H."/>
            <person name="Kimbara K."/>
            <person name="Shintani M."/>
        </authorList>
    </citation>
    <scope>NUCLEOTIDE SEQUENCE [LARGE SCALE GENOMIC DNA]</scope>
    <source>
        <strain evidence="7 8">RF1110005</strain>
    </source>
</reference>
<keyword evidence="2 6" id="KW-0547">Nucleotide-binding</keyword>
<comment type="subcellular location">
    <subcellularLocation>
        <location evidence="6">Cytoplasm</location>
    </subcellularLocation>
    <text evidence="6">Membrane-associated.</text>
</comment>
<comment type="similarity">
    <text evidence="5 6">Belongs to the FtsA/MreB family.</text>
</comment>
<dbReference type="GO" id="GO:0000902">
    <property type="term" value="P:cell morphogenesis"/>
    <property type="evidence" value="ECO:0007669"/>
    <property type="project" value="InterPro"/>
</dbReference>
<dbReference type="EMBL" id="AP019368">
    <property type="protein sequence ID" value="BBH52389.1"/>
    <property type="molecule type" value="Genomic_DNA"/>
</dbReference>
<keyword evidence="4 6" id="KW-0133">Cell shape</keyword>
<dbReference type="AlphaFoldDB" id="A0A4P2VLW0"/>
<dbReference type="Pfam" id="PF06723">
    <property type="entry name" value="MreB_Mbl"/>
    <property type="match status" value="1"/>
</dbReference>
<evidence type="ECO:0000256" key="6">
    <source>
        <dbReference type="HAMAP-Rule" id="MF_02207"/>
    </source>
</evidence>
<evidence type="ECO:0000256" key="1">
    <source>
        <dbReference type="ARBA" id="ARBA00022490"/>
    </source>
</evidence>
<comment type="caution">
    <text evidence="6">Lacks conserved residue(s) required for the propagation of feature annotation.</text>
</comment>
<organism evidence="7 8">
    <name type="scientific">Fluviispira sanaruensis</name>
    <dbReference type="NCBI Taxonomy" id="2493639"/>
    <lineage>
        <taxon>Bacteria</taxon>
        <taxon>Pseudomonadati</taxon>
        <taxon>Bdellovibrionota</taxon>
        <taxon>Oligoflexia</taxon>
        <taxon>Silvanigrellales</taxon>
        <taxon>Silvanigrellaceae</taxon>
        <taxon>Fluviispira</taxon>
    </lineage>
</organism>
<dbReference type="PANTHER" id="PTHR42749">
    <property type="entry name" value="CELL SHAPE-DETERMINING PROTEIN MREB"/>
    <property type="match status" value="1"/>
</dbReference>
<dbReference type="Gene3D" id="3.30.420.40">
    <property type="match status" value="3"/>
</dbReference>
<dbReference type="GO" id="GO:0005737">
    <property type="term" value="C:cytoplasm"/>
    <property type="evidence" value="ECO:0007669"/>
    <property type="project" value="UniProtKB-SubCell"/>
</dbReference>
<dbReference type="PANTHER" id="PTHR42749:SF1">
    <property type="entry name" value="CELL SHAPE-DETERMINING PROTEIN MREB"/>
    <property type="match status" value="1"/>
</dbReference>
<keyword evidence="3 6" id="KW-0067">ATP-binding</keyword>
<evidence type="ECO:0000256" key="2">
    <source>
        <dbReference type="ARBA" id="ARBA00022741"/>
    </source>
</evidence>
<keyword evidence="1 6" id="KW-0963">Cytoplasm</keyword>
<comment type="function">
    <text evidence="6">Forms membrane-associated dynamic filaments that are essential for cell shape determination. Acts by regulating cell wall synthesis and cell elongation, and thus cell shape. A feedback loop between cell geometry and MreB localization may maintain elongated cell shape by targeting cell wall growth to regions of negative cell wall curvature.</text>
</comment>
<dbReference type="InterPro" id="IPR043129">
    <property type="entry name" value="ATPase_NBD"/>
</dbReference>
<dbReference type="RefSeq" id="WP_130606848.1">
    <property type="nucleotide sequence ID" value="NZ_AP019368.1"/>
</dbReference>
<protein>
    <recommendedName>
        <fullName evidence="6">Cell shape-determining protein MreB</fullName>
    </recommendedName>
</protein>
<evidence type="ECO:0000256" key="5">
    <source>
        <dbReference type="ARBA" id="ARBA00023458"/>
    </source>
</evidence>
<feature type="binding site" evidence="6">
    <location>
        <begin position="20"/>
        <end position="22"/>
    </location>
    <ligand>
        <name>ATP</name>
        <dbReference type="ChEBI" id="CHEBI:30616"/>
    </ligand>
</feature>
<evidence type="ECO:0000313" key="7">
    <source>
        <dbReference type="EMBL" id="BBH52389.1"/>
    </source>
</evidence>
<dbReference type="Proteomes" id="UP000291236">
    <property type="component" value="Chromosome"/>
</dbReference>
<comment type="subunit">
    <text evidence="6">Forms polymers.</text>
</comment>